<evidence type="ECO:0000313" key="14">
    <source>
        <dbReference type="EMBL" id="SHE79709.1"/>
    </source>
</evidence>
<feature type="binding site" evidence="12">
    <location>
        <begin position="162"/>
        <end position="163"/>
    </location>
    <ligand>
        <name>S-adenosyl-L-methionine</name>
        <dbReference type="ChEBI" id="CHEBI:59789"/>
    </ligand>
</feature>
<dbReference type="GO" id="GO:0019843">
    <property type="term" value="F:rRNA binding"/>
    <property type="evidence" value="ECO:0007669"/>
    <property type="project" value="UniProtKB-UniRule"/>
</dbReference>
<dbReference type="OrthoDB" id="9793973at2"/>
<evidence type="ECO:0000256" key="4">
    <source>
        <dbReference type="ARBA" id="ARBA00022552"/>
    </source>
</evidence>
<evidence type="ECO:0000256" key="12">
    <source>
        <dbReference type="HAMAP-Rule" id="MF_01849"/>
    </source>
</evidence>
<dbReference type="HAMAP" id="MF_01849">
    <property type="entry name" value="RNA_methyltr_RlmN"/>
    <property type="match status" value="1"/>
</dbReference>
<keyword evidence="5 12" id="KW-0489">Methyltransferase</keyword>
<keyword evidence="8 12" id="KW-0819">tRNA processing</keyword>
<evidence type="ECO:0000256" key="11">
    <source>
        <dbReference type="ARBA" id="ARBA00023014"/>
    </source>
</evidence>
<dbReference type="PANTHER" id="PTHR30544">
    <property type="entry name" value="23S RRNA METHYLTRANSFERASE"/>
    <property type="match status" value="1"/>
</dbReference>
<keyword evidence="12" id="KW-1015">Disulfide bond</keyword>
<dbReference type="InterPro" id="IPR040072">
    <property type="entry name" value="Methyltransferase_A"/>
</dbReference>
<evidence type="ECO:0000256" key="1">
    <source>
        <dbReference type="ARBA" id="ARBA00004496"/>
    </source>
</evidence>
<organism evidence="14 15">
    <name type="scientific">Schwartzia succinivorans DSM 10502</name>
    <dbReference type="NCBI Taxonomy" id="1123243"/>
    <lineage>
        <taxon>Bacteria</taxon>
        <taxon>Bacillati</taxon>
        <taxon>Bacillota</taxon>
        <taxon>Negativicutes</taxon>
        <taxon>Selenomonadales</taxon>
        <taxon>Selenomonadaceae</taxon>
        <taxon>Schwartzia</taxon>
    </lineage>
</organism>
<dbReference type="InterPro" id="IPR027492">
    <property type="entry name" value="RNA_MTrfase_RlmN"/>
</dbReference>
<feature type="active site" description="Proton acceptor" evidence="12">
    <location>
        <position position="92"/>
    </location>
</feature>
<feature type="domain" description="Radical SAM core" evidence="13">
    <location>
        <begin position="98"/>
        <end position="331"/>
    </location>
</feature>
<dbReference type="Pfam" id="PF21016">
    <property type="entry name" value="RlmN_N"/>
    <property type="match status" value="1"/>
</dbReference>
<evidence type="ECO:0000259" key="13">
    <source>
        <dbReference type="PROSITE" id="PS51918"/>
    </source>
</evidence>
<keyword evidence="4 12" id="KW-0698">rRNA processing</keyword>
<feature type="binding site" evidence="12">
    <location>
        <position position="194"/>
    </location>
    <ligand>
        <name>S-adenosyl-L-methionine</name>
        <dbReference type="ChEBI" id="CHEBI:59789"/>
    </ligand>
</feature>
<comment type="miscellaneous">
    <text evidence="12">Reaction proceeds by a ping-pong mechanism involving intermediate methylation of a conserved cysteine residue.</text>
</comment>
<keyword evidence="11 12" id="KW-0411">Iron-sulfur</keyword>
<dbReference type="GO" id="GO:0070475">
    <property type="term" value="P:rRNA base methylation"/>
    <property type="evidence" value="ECO:0007669"/>
    <property type="project" value="UniProtKB-UniRule"/>
</dbReference>
<dbReference type="FunFam" id="3.20.20.70:FF:000014">
    <property type="entry name" value="Probable dual-specificity RNA methyltransferase RlmN"/>
    <property type="match status" value="1"/>
</dbReference>
<evidence type="ECO:0000256" key="6">
    <source>
        <dbReference type="ARBA" id="ARBA00022679"/>
    </source>
</evidence>
<dbReference type="Gene3D" id="3.20.20.70">
    <property type="entry name" value="Aldolase class I"/>
    <property type="match status" value="1"/>
</dbReference>
<evidence type="ECO:0000313" key="15">
    <source>
        <dbReference type="Proteomes" id="UP000184404"/>
    </source>
</evidence>
<feature type="binding site" evidence="12">
    <location>
        <position position="119"/>
    </location>
    <ligand>
        <name>[4Fe-4S] cluster</name>
        <dbReference type="ChEBI" id="CHEBI:49883"/>
        <note>4Fe-4S-S-AdoMet</note>
    </ligand>
</feature>
<dbReference type="PANTHER" id="PTHR30544:SF5">
    <property type="entry name" value="RADICAL SAM CORE DOMAIN-CONTAINING PROTEIN"/>
    <property type="match status" value="1"/>
</dbReference>
<dbReference type="GO" id="GO:0046872">
    <property type="term" value="F:metal ion binding"/>
    <property type="evidence" value="ECO:0007669"/>
    <property type="project" value="UniProtKB-KW"/>
</dbReference>
<dbReference type="PROSITE" id="PS51918">
    <property type="entry name" value="RADICAL_SAM"/>
    <property type="match status" value="1"/>
</dbReference>
<feature type="binding site" evidence="12">
    <location>
        <position position="116"/>
    </location>
    <ligand>
        <name>[4Fe-4S] cluster</name>
        <dbReference type="ChEBI" id="CHEBI:49883"/>
        <note>4Fe-4S-S-AdoMet</note>
    </ligand>
</feature>
<dbReference type="GO" id="GO:0000049">
    <property type="term" value="F:tRNA binding"/>
    <property type="evidence" value="ECO:0007669"/>
    <property type="project" value="UniProtKB-UniRule"/>
</dbReference>
<dbReference type="AlphaFoldDB" id="A0A1M4WEN1"/>
<dbReference type="GO" id="GO:0070040">
    <property type="term" value="F:rRNA (adenine(2503)-C2-)-methyltransferase activity"/>
    <property type="evidence" value="ECO:0007669"/>
    <property type="project" value="UniProtKB-UniRule"/>
</dbReference>
<dbReference type="GO" id="GO:0030488">
    <property type="term" value="P:tRNA methylation"/>
    <property type="evidence" value="ECO:0007669"/>
    <property type="project" value="UniProtKB-UniRule"/>
</dbReference>
<evidence type="ECO:0000256" key="2">
    <source>
        <dbReference type="ARBA" id="ARBA00022485"/>
    </source>
</evidence>
<dbReference type="Proteomes" id="UP000184404">
    <property type="component" value="Unassembled WGS sequence"/>
</dbReference>
<dbReference type="SFLD" id="SFLDS00029">
    <property type="entry name" value="Radical_SAM"/>
    <property type="match status" value="1"/>
</dbReference>
<dbReference type="InterPro" id="IPR058240">
    <property type="entry name" value="rSAM_sf"/>
</dbReference>
<comment type="similarity">
    <text evidence="12">Belongs to the radical SAM superfamily. RlmN family.</text>
</comment>
<dbReference type="EC" id="2.1.1.192" evidence="12"/>
<keyword evidence="9 12" id="KW-0479">Metal-binding</keyword>
<reference evidence="14 15" key="1">
    <citation type="submission" date="2016-11" db="EMBL/GenBank/DDBJ databases">
        <authorList>
            <person name="Jaros S."/>
            <person name="Januszkiewicz K."/>
            <person name="Wedrychowicz H."/>
        </authorList>
    </citation>
    <scope>NUCLEOTIDE SEQUENCE [LARGE SCALE GENOMIC DNA]</scope>
    <source>
        <strain evidence="14 15">DSM 10502</strain>
    </source>
</reference>
<dbReference type="NCBIfam" id="TIGR00048">
    <property type="entry name" value="rRNA_mod_RlmN"/>
    <property type="match status" value="1"/>
</dbReference>
<comment type="catalytic activity">
    <reaction evidence="12">
        <text>adenosine(37) in tRNA + 2 reduced [2Fe-2S]-[ferredoxin] + 2 S-adenosyl-L-methionine = 2-methyladenosine(37) in tRNA + 5'-deoxyadenosine + L-methionine + 2 oxidized [2Fe-2S]-[ferredoxin] + S-adenosyl-L-homocysteine</text>
        <dbReference type="Rhea" id="RHEA:43332"/>
        <dbReference type="Rhea" id="RHEA-COMP:10000"/>
        <dbReference type="Rhea" id="RHEA-COMP:10001"/>
        <dbReference type="Rhea" id="RHEA-COMP:10162"/>
        <dbReference type="Rhea" id="RHEA-COMP:10485"/>
        <dbReference type="ChEBI" id="CHEBI:17319"/>
        <dbReference type="ChEBI" id="CHEBI:33737"/>
        <dbReference type="ChEBI" id="CHEBI:33738"/>
        <dbReference type="ChEBI" id="CHEBI:57844"/>
        <dbReference type="ChEBI" id="CHEBI:57856"/>
        <dbReference type="ChEBI" id="CHEBI:59789"/>
        <dbReference type="ChEBI" id="CHEBI:74411"/>
        <dbReference type="ChEBI" id="CHEBI:74497"/>
        <dbReference type="EC" id="2.1.1.192"/>
    </reaction>
</comment>
<comment type="function">
    <text evidence="12">Specifically methylates position 2 of adenine 2503 in 23S rRNA and position 2 of adenine 37 in tRNAs.</text>
</comment>
<keyword evidence="6 12" id="KW-0808">Transferase</keyword>
<evidence type="ECO:0000256" key="8">
    <source>
        <dbReference type="ARBA" id="ARBA00022694"/>
    </source>
</evidence>
<name>A0A1M4WEN1_9FIRM</name>
<dbReference type="InterPro" id="IPR007197">
    <property type="entry name" value="rSAM"/>
</dbReference>
<feature type="binding site" evidence="12">
    <location>
        <begin position="217"/>
        <end position="219"/>
    </location>
    <ligand>
        <name>S-adenosyl-L-methionine</name>
        <dbReference type="ChEBI" id="CHEBI:59789"/>
    </ligand>
</feature>
<dbReference type="GO" id="GO:0051539">
    <property type="term" value="F:4 iron, 4 sulfur cluster binding"/>
    <property type="evidence" value="ECO:0007669"/>
    <property type="project" value="UniProtKB-UniRule"/>
</dbReference>
<dbReference type="InterPro" id="IPR004383">
    <property type="entry name" value="rRNA_lsu_MTrfase_RlmN/Cfr"/>
</dbReference>
<dbReference type="PIRSF" id="PIRSF006004">
    <property type="entry name" value="CHP00048"/>
    <property type="match status" value="1"/>
</dbReference>
<keyword evidence="2 12" id="KW-0004">4Fe-4S</keyword>
<feature type="binding site" evidence="12">
    <location>
        <position position="293"/>
    </location>
    <ligand>
        <name>S-adenosyl-L-methionine</name>
        <dbReference type="ChEBI" id="CHEBI:59789"/>
    </ligand>
</feature>
<sequence length="349" mass="39476">MKTNIFGLDTEGLAEALKPFKLPAYRTKQIAEWMYQKGAVHFSDMTNLPKKLREELEAAFDINRAKLVEQWDSSDGKTSKYLLEFNDGVAVETVLMRQPYGNSVCISTQAGCAMGCAFCASTVNGVARSLTRGEMLAEVLFIDDLLKKEDKKVDTMVLMGSGEPMMNYDEVMAFLHLMHEPYCKNFSYRNVALSTSGVVPGIYRLMEENLPITLSISLHAPNDTVRDKIMPVNKKWKIAEVVKAGKLYGEKTKRRVTYEYILIENVNDGEEHARELSHLLHGQLANVNLIPINPVTERALFRPSAERIQRFLDILTRQHISATIRKEMGTDIQAACGQLRNQYMKENDA</sequence>
<dbReference type="GO" id="GO:0005737">
    <property type="term" value="C:cytoplasm"/>
    <property type="evidence" value="ECO:0007669"/>
    <property type="project" value="UniProtKB-SubCell"/>
</dbReference>
<protein>
    <recommendedName>
        <fullName evidence="12">Probable dual-specificity RNA methyltransferase RlmN</fullName>
        <ecNumber evidence="12">2.1.1.192</ecNumber>
    </recommendedName>
    <alternativeName>
        <fullName evidence="12">23S rRNA (adenine(2503)-C(2))-methyltransferase</fullName>
    </alternativeName>
    <alternativeName>
        <fullName evidence="12">23S rRNA m2A2503 methyltransferase</fullName>
    </alternativeName>
    <alternativeName>
        <fullName evidence="12">Ribosomal RNA large subunit methyltransferase N</fullName>
    </alternativeName>
    <alternativeName>
        <fullName evidence="12">tRNA (adenine(37)-C(2))-methyltransferase</fullName>
    </alternativeName>
    <alternativeName>
        <fullName evidence="12">tRNA m2A37 methyltransferase</fullName>
    </alternativeName>
</protein>
<dbReference type="Pfam" id="PF04055">
    <property type="entry name" value="Radical_SAM"/>
    <property type="match status" value="1"/>
</dbReference>
<dbReference type="InterPro" id="IPR013785">
    <property type="entry name" value="Aldolase_TIM"/>
</dbReference>
<evidence type="ECO:0000256" key="3">
    <source>
        <dbReference type="ARBA" id="ARBA00022490"/>
    </source>
</evidence>
<dbReference type="InterPro" id="IPR048641">
    <property type="entry name" value="RlmN_N"/>
</dbReference>
<evidence type="ECO:0000256" key="9">
    <source>
        <dbReference type="ARBA" id="ARBA00022723"/>
    </source>
</evidence>
<comment type="subcellular location">
    <subcellularLocation>
        <location evidence="1 12">Cytoplasm</location>
    </subcellularLocation>
</comment>
<dbReference type="STRING" id="1123243.SAMN02745190_01207"/>
<dbReference type="SUPFAM" id="SSF102114">
    <property type="entry name" value="Radical SAM enzymes"/>
    <property type="match status" value="1"/>
</dbReference>
<comment type="cofactor">
    <cofactor evidence="12">
        <name>[4Fe-4S] cluster</name>
        <dbReference type="ChEBI" id="CHEBI:49883"/>
    </cofactor>
    <text evidence="12">Binds 1 [4Fe-4S] cluster. The cluster is coordinated with 3 cysteines and an exchangeable S-adenosyl-L-methionine.</text>
</comment>
<keyword evidence="3 12" id="KW-0963">Cytoplasm</keyword>
<proteinExistence type="inferred from homology"/>
<dbReference type="GO" id="GO:0002935">
    <property type="term" value="F:tRNA (adenine(37)-C2)-methyltransferase activity"/>
    <property type="evidence" value="ECO:0007669"/>
    <property type="project" value="UniProtKB-UniRule"/>
</dbReference>
<keyword evidence="7 12" id="KW-0949">S-adenosyl-L-methionine</keyword>
<gene>
    <name evidence="12" type="primary">rlmN</name>
    <name evidence="14" type="ORF">SAMN02745190_01207</name>
</gene>
<evidence type="ECO:0000256" key="7">
    <source>
        <dbReference type="ARBA" id="ARBA00022691"/>
    </source>
</evidence>
<keyword evidence="10 12" id="KW-0408">Iron</keyword>
<dbReference type="EMBL" id="FQUG01000004">
    <property type="protein sequence ID" value="SHE79709.1"/>
    <property type="molecule type" value="Genomic_DNA"/>
</dbReference>
<feature type="binding site" evidence="12">
    <location>
        <position position="112"/>
    </location>
    <ligand>
        <name>[4Fe-4S] cluster</name>
        <dbReference type="ChEBI" id="CHEBI:49883"/>
        <note>4Fe-4S-S-AdoMet</note>
    </ligand>
</feature>
<evidence type="ECO:0000256" key="5">
    <source>
        <dbReference type="ARBA" id="ARBA00022603"/>
    </source>
</evidence>
<evidence type="ECO:0000256" key="10">
    <source>
        <dbReference type="ARBA" id="ARBA00023004"/>
    </source>
</evidence>
<accession>A0A1M4WEN1</accession>
<dbReference type="SFLD" id="SFLDG01062">
    <property type="entry name" value="methyltransferase_(Class_A)"/>
    <property type="match status" value="1"/>
</dbReference>
<keyword evidence="15" id="KW-1185">Reference proteome</keyword>
<dbReference type="RefSeq" id="WP_072935278.1">
    <property type="nucleotide sequence ID" value="NZ_FQUG01000004.1"/>
</dbReference>
<feature type="active site" description="S-methylcysteine intermediate" evidence="12">
    <location>
        <position position="336"/>
    </location>
</feature>
<dbReference type="SFLD" id="SFLDF00275">
    <property type="entry name" value="adenosine_C2_methyltransferase"/>
    <property type="match status" value="1"/>
</dbReference>
<dbReference type="Gene3D" id="1.10.150.530">
    <property type="match status" value="1"/>
</dbReference>
<comment type="catalytic activity">
    <reaction evidence="12">
        <text>adenosine(2503) in 23S rRNA + 2 reduced [2Fe-2S]-[ferredoxin] + 2 S-adenosyl-L-methionine = 2-methyladenosine(2503) in 23S rRNA + 5'-deoxyadenosine + L-methionine + 2 oxidized [2Fe-2S]-[ferredoxin] + S-adenosyl-L-homocysteine</text>
        <dbReference type="Rhea" id="RHEA:42916"/>
        <dbReference type="Rhea" id="RHEA-COMP:10000"/>
        <dbReference type="Rhea" id="RHEA-COMP:10001"/>
        <dbReference type="Rhea" id="RHEA-COMP:10152"/>
        <dbReference type="Rhea" id="RHEA-COMP:10282"/>
        <dbReference type="ChEBI" id="CHEBI:17319"/>
        <dbReference type="ChEBI" id="CHEBI:33737"/>
        <dbReference type="ChEBI" id="CHEBI:33738"/>
        <dbReference type="ChEBI" id="CHEBI:57844"/>
        <dbReference type="ChEBI" id="CHEBI:57856"/>
        <dbReference type="ChEBI" id="CHEBI:59789"/>
        <dbReference type="ChEBI" id="CHEBI:74411"/>
        <dbReference type="ChEBI" id="CHEBI:74497"/>
        <dbReference type="EC" id="2.1.1.192"/>
    </reaction>
</comment>
<dbReference type="CDD" id="cd01335">
    <property type="entry name" value="Radical_SAM"/>
    <property type="match status" value="1"/>
</dbReference>
<comment type="caution">
    <text evidence="12">Lacks conserved residue(s) required for the propagation of feature annotation.</text>
</comment>